<reference evidence="4 5" key="1">
    <citation type="submission" date="2018-07" db="EMBL/GenBank/DDBJ databases">
        <title>Arthrobacter sp. nov., isolated from raw cow's milk with high bacterial count.</title>
        <authorList>
            <person name="Hahne J."/>
            <person name="Isele D."/>
            <person name="Lipski A."/>
        </authorList>
    </citation>
    <scope>NUCLEOTIDE SEQUENCE [LARGE SCALE GENOMIC DNA]</scope>
    <source>
        <strain evidence="4 5">JZ R-35</strain>
    </source>
</reference>
<feature type="active site" description="Acyl-thioester intermediate" evidence="2">
    <location>
        <position position="187"/>
    </location>
</feature>
<protein>
    <submittedName>
        <fullName evidence="4">Class E sortase</fullName>
    </submittedName>
</protein>
<dbReference type="Gene3D" id="2.40.260.10">
    <property type="entry name" value="Sortase"/>
    <property type="match status" value="1"/>
</dbReference>
<dbReference type="GO" id="GO:0016787">
    <property type="term" value="F:hydrolase activity"/>
    <property type="evidence" value="ECO:0007669"/>
    <property type="project" value="UniProtKB-KW"/>
</dbReference>
<keyword evidence="5" id="KW-1185">Reference proteome</keyword>
<dbReference type="Pfam" id="PF04203">
    <property type="entry name" value="Sortase"/>
    <property type="match status" value="1"/>
</dbReference>
<keyword evidence="1" id="KW-0378">Hydrolase</keyword>
<dbReference type="AlphaFoldDB" id="A0A399JB94"/>
<gene>
    <name evidence="4" type="ORF">DWB68_08010</name>
</gene>
<evidence type="ECO:0000313" key="5">
    <source>
        <dbReference type="Proteomes" id="UP000265419"/>
    </source>
</evidence>
<dbReference type="SUPFAM" id="SSF63817">
    <property type="entry name" value="Sortase"/>
    <property type="match status" value="1"/>
</dbReference>
<dbReference type="CDD" id="cd05830">
    <property type="entry name" value="Sortase_E"/>
    <property type="match status" value="1"/>
</dbReference>
<evidence type="ECO:0000256" key="3">
    <source>
        <dbReference type="SAM" id="Phobius"/>
    </source>
</evidence>
<dbReference type="InterPro" id="IPR042003">
    <property type="entry name" value="Sortase_E"/>
</dbReference>
<feature type="active site" description="Proton donor/acceptor" evidence="2">
    <location>
        <position position="119"/>
    </location>
</feature>
<evidence type="ECO:0000313" key="4">
    <source>
        <dbReference type="EMBL" id="RII42330.1"/>
    </source>
</evidence>
<accession>A0A399JB94</accession>
<dbReference type="InterPro" id="IPR023365">
    <property type="entry name" value="Sortase_dom-sf"/>
</dbReference>
<evidence type="ECO:0000256" key="2">
    <source>
        <dbReference type="PIRSR" id="PIRSR605754-1"/>
    </source>
</evidence>
<keyword evidence="3" id="KW-1133">Transmembrane helix</keyword>
<dbReference type="InterPro" id="IPR005754">
    <property type="entry name" value="Sortase"/>
</dbReference>
<evidence type="ECO:0000256" key="1">
    <source>
        <dbReference type="ARBA" id="ARBA00022801"/>
    </source>
</evidence>
<dbReference type="EMBL" id="QQXK01000013">
    <property type="protein sequence ID" value="RII42330.1"/>
    <property type="molecule type" value="Genomic_DNA"/>
</dbReference>
<name>A0A399JB94_9MICC</name>
<feature type="transmembrane region" description="Helical" evidence="3">
    <location>
        <begin position="9"/>
        <end position="27"/>
    </location>
</feature>
<keyword evidence="3" id="KW-0812">Transmembrane</keyword>
<comment type="caution">
    <text evidence="4">The sequence shown here is derived from an EMBL/GenBank/DDBJ whole genome shotgun (WGS) entry which is preliminary data.</text>
</comment>
<sequence>MLVGGLGEILLTLGVVLLLFVVWQLWWTNLEADNTQNSALKAISQDFKPAQAGEKPPAVPKHPIEGKVWGVLYVPAFGDAYAKPIAEGVGMDVLDTVGVGHYPTTQMPGQVGNVALAGHRQTHGQVFWDMDKLKAGDKAYVQTAAGLYTYTYRSTEIVAPDRGDVLFPVPGEAGTKATEKLLTLTTCHPPFTTDLRMIVHLEETAFTPADKPFPEEIRELVKKTTDVGKG</sequence>
<dbReference type="InterPro" id="IPR053465">
    <property type="entry name" value="Sortase_Class_E"/>
</dbReference>
<dbReference type="NCBIfam" id="NF033747">
    <property type="entry name" value="class_E_sortase"/>
    <property type="match status" value="1"/>
</dbReference>
<proteinExistence type="predicted"/>
<dbReference type="Proteomes" id="UP000265419">
    <property type="component" value="Unassembled WGS sequence"/>
</dbReference>
<dbReference type="NCBIfam" id="TIGR01076">
    <property type="entry name" value="sortase_fam"/>
    <property type="match status" value="1"/>
</dbReference>
<keyword evidence="3" id="KW-0472">Membrane</keyword>
<organism evidence="4 5">
    <name type="scientific">Galactobacter valiniphilus</name>
    <dbReference type="NCBI Taxonomy" id="2676122"/>
    <lineage>
        <taxon>Bacteria</taxon>
        <taxon>Bacillati</taxon>
        <taxon>Actinomycetota</taxon>
        <taxon>Actinomycetes</taxon>
        <taxon>Micrococcales</taxon>
        <taxon>Micrococcaceae</taxon>
        <taxon>Galactobacter</taxon>
    </lineage>
</organism>